<protein>
    <recommendedName>
        <fullName evidence="4">Exonuclease domain-containing protein</fullName>
    </recommendedName>
</protein>
<evidence type="ECO:0000313" key="3">
    <source>
        <dbReference type="EMBL" id="SVB25635.1"/>
    </source>
</evidence>
<accession>A0A382CHT2</accession>
<dbReference type="SUPFAM" id="SSF53098">
    <property type="entry name" value="Ribonuclease H-like"/>
    <property type="match status" value="1"/>
</dbReference>
<feature type="domain" description="ExoI C-terminal" evidence="2">
    <location>
        <begin position="349"/>
        <end position="479"/>
    </location>
</feature>
<evidence type="ECO:0000259" key="2">
    <source>
        <dbReference type="PROSITE" id="PS51785"/>
    </source>
</evidence>
<dbReference type="AlphaFoldDB" id="A0A382CHT2"/>
<sequence length="502" mass="58424">VSYIFYDFETTGKGKKASPNAFNQSPNWEQVLQVGAIVADDKFNQTNKSLDKRARLRTSIIPQPGAFLITQKTIKEALIAEHSSYELISIINQHFQEWKKDSPNTAFVGHNSVEFDEPVLENNLFTNLFNPYITRPNRGDTLNLARGLYAINPSKINIHINEKGSQIFRLELLAELNGLPVEMAHDALSDVRTTISLAKFLSENDPDVWKEISLTMNTEKGIEYIKKNSGFCYVNYFFGKIKVQALSMVGESLYNGWFHAIDLQHDPKTLLESNNEEFKKLIKKKDRWVIVNKNPIIFSGKFAKNYEPYKEIDRDLLNQRAKMVFKNKSLAEKFKYMQIDRQLEKEEQASQDNIFPEDKANAYLEFPKQDKDNINIFHSLKSWKEKYEVALKLNHPKASFIAKRLIFDESPETLTDDDFRLVHRELHDRLVINQHRPFTTIPESMNFVDTEFSRIENTGENKEKISMLKDFNKYLIFMEKYFSDKEAKPLKQGTELVKQIFG</sequence>
<evidence type="ECO:0008006" key="4">
    <source>
        <dbReference type="Google" id="ProtNLM"/>
    </source>
</evidence>
<feature type="non-terminal residue" evidence="3">
    <location>
        <position position="1"/>
    </location>
</feature>
<name>A0A382CHT2_9ZZZZ</name>
<dbReference type="EMBL" id="UINC01034577">
    <property type="protein sequence ID" value="SVB25635.1"/>
    <property type="molecule type" value="Genomic_DNA"/>
</dbReference>
<feature type="domain" description="ExoI SH3-like" evidence="1">
    <location>
        <begin position="206"/>
        <end position="342"/>
    </location>
</feature>
<dbReference type="InterPro" id="IPR036397">
    <property type="entry name" value="RNaseH_sf"/>
</dbReference>
<evidence type="ECO:0000259" key="1">
    <source>
        <dbReference type="PROSITE" id="PS51784"/>
    </source>
</evidence>
<gene>
    <name evidence="3" type="ORF">METZ01_LOCUS178489</name>
</gene>
<reference evidence="3" key="1">
    <citation type="submission" date="2018-05" db="EMBL/GenBank/DDBJ databases">
        <authorList>
            <person name="Lanie J.A."/>
            <person name="Ng W.-L."/>
            <person name="Kazmierczak K.M."/>
            <person name="Andrzejewski T.M."/>
            <person name="Davidsen T.M."/>
            <person name="Wayne K.J."/>
            <person name="Tettelin H."/>
            <person name="Glass J.I."/>
            <person name="Rusch D."/>
            <person name="Podicherti R."/>
            <person name="Tsui H.-C.T."/>
            <person name="Winkler M.E."/>
        </authorList>
    </citation>
    <scope>NUCLEOTIDE SEQUENCE</scope>
</reference>
<dbReference type="InterPro" id="IPR013520">
    <property type="entry name" value="Ribonucl_H"/>
</dbReference>
<dbReference type="InterPro" id="IPR058561">
    <property type="entry name" value="Exonuc_1_C"/>
</dbReference>
<organism evidence="3">
    <name type="scientific">marine metagenome</name>
    <dbReference type="NCBI Taxonomy" id="408172"/>
    <lineage>
        <taxon>unclassified sequences</taxon>
        <taxon>metagenomes</taxon>
        <taxon>ecological metagenomes</taxon>
    </lineage>
</organism>
<dbReference type="PROSITE" id="PS51785">
    <property type="entry name" value="EXOI_C"/>
    <property type="match status" value="1"/>
</dbReference>
<dbReference type="GO" id="GO:0003676">
    <property type="term" value="F:nucleic acid binding"/>
    <property type="evidence" value="ECO:0007669"/>
    <property type="project" value="InterPro"/>
</dbReference>
<dbReference type="PROSITE" id="PS51784">
    <property type="entry name" value="EXOI_SH3"/>
    <property type="match status" value="1"/>
</dbReference>
<dbReference type="Pfam" id="PF00929">
    <property type="entry name" value="RNase_T"/>
    <property type="match status" value="1"/>
</dbReference>
<dbReference type="Gene3D" id="3.30.420.10">
    <property type="entry name" value="Ribonuclease H-like superfamily/Ribonuclease H"/>
    <property type="match status" value="1"/>
</dbReference>
<proteinExistence type="predicted"/>
<dbReference type="InterPro" id="IPR034747">
    <property type="entry name" value="EXOI_SH3"/>
</dbReference>
<dbReference type="InterPro" id="IPR012337">
    <property type="entry name" value="RNaseH-like_sf"/>
</dbReference>